<name>B3MR06_DROAN</name>
<dbReference type="STRING" id="7217.B3MR06"/>
<dbReference type="SMART" id="SM00537">
    <property type="entry name" value="DCX"/>
    <property type="match status" value="1"/>
</dbReference>
<organism evidence="9 10">
    <name type="scientific">Drosophila ananassae</name>
    <name type="common">Fruit fly</name>
    <dbReference type="NCBI Taxonomy" id="7217"/>
    <lineage>
        <taxon>Eukaryota</taxon>
        <taxon>Metazoa</taxon>
        <taxon>Ecdysozoa</taxon>
        <taxon>Arthropoda</taxon>
        <taxon>Hexapoda</taxon>
        <taxon>Insecta</taxon>
        <taxon>Pterygota</taxon>
        <taxon>Neoptera</taxon>
        <taxon>Endopterygota</taxon>
        <taxon>Diptera</taxon>
        <taxon>Brachycera</taxon>
        <taxon>Muscomorpha</taxon>
        <taxon>Ephydroidea</taxon>
        <taxon>Drosophilidae</taxon>
        <taxon>Drosophila</taxon>
        <taxon>Sophophora</taxon>
    </lineage>
</organism>
<evidence type="ECO:0000256" key="6">
    <source>
        <dbReference type="ARBA" id="ARBA00031092"/>
    </source>
</evidence>
<accession>B3MR06</accession>
<evidence type="ECO:0000256" key="2">
    <source>
        <dbReference type="ARBA" id="ARBA00022679"/>
    </source>
</evidence>
<sequence length="418" mass="48501">MDNFAFQLANPPRPVKALRVCFLRNNDPHFQGVCIAVSRFRFKDFQALLEGVTEALRKHVPLRSAITHIWRIDGSPFTTMMCFCEGDIVVCCCKYEIFSRICYQVNKDFLRLYGSLLRWQGVRSERNNCLQAIKTDELPESVHLYIANIKPIFQSMRAAIFRGQSNGDEAMPFIIKMVDKVLMKANSEDPYQEVEMMRALQSHENILELVYTIEQKQFIYLVIEYMDHDLDYLIRTRGLIAQKDAKAVISATTAGLVHMHRHQIIHRDIKPENIFISINREFPERDPWCWPVIGNIKIADFGMAISYRGSKLYACCGTPPYMAPELIKEAGYDYLVDSWSLGISIYQMFFGRRPFGETSDNMNDLYDTIVNAELRYPIDWMRCTTREGRDLLDALLVKNPARRMSINDVKKHPYLCSP</sequence>
<evidence type="ECO:0000313" key="10">
    <source>
        <dbReference type="Proteomes" id="UP000007801"/>
    </source>
</evidence>
<dbReference type="SUPFAM" id="SSF89837">
    <property type="entry name" value="Doublecortin (DC)"/>
    <property type="match status" value="1"/>
</dbReference>
<protein>
    <recommendedName>
        <fullName evidence="6">Doublecortin-like and CAM kinase-like protein</fullName>
    </recommendedName>
</protein>
<proteinExistence type="predicted"/>
<dbReference type="SUPFAM" id="SSF56112">
    <property type="entry name" value="Protein kinase-like (PK-like)"/>
    <property type="match status" value="1"/>
</dbReference>
<dbReference type="SMR" id="B3MR06"/>
<gene>
    <name evidence="9" type="primary">Dana\GF21090</name>
    <name evidence="9" type="synonym">dana_GLEANR_4314</name>
    <name evidence="9" type="ORF">GF21090</name>
</gene>
<dbReference type="InterPro" id="IPR011009">
    <property type="entry name" value="Kinase-like_dom_sf"/>
</dbReference>
<dbReference type="GeneID" id="6503779"/>
<dbReference type="KEGG" id="dan:6503779"/>
<evidence type="ECO:0000259" key="7">
    <source>
        <dbReference type="PROSITE" id="PS50011"/>
    </source>
</evidence>
<dbReference type="Gene3D" id="3.10.20.230">
    <property type="entry name" value="Doublecortin domain"/>
    <property type="match status" value="1"/>
</dbReference>
<dbReference type="InterPro" id="IPR008271">
    <property type="entry name" value="Ser/Thr_kinase_AS"/>
</dbReference>
<keyword evidence="10" id="KW-1185">Reference proteome</keyword>
<dbReference type="PROSITE" id="PS00108">
    <property type="entry name" value="PROTEIN_KINASE_ST"/>
    <property type="match status" value="1"/>
</dbReference>
<keyword evidence="5" id="KW-0067">ATP-binding</keyword>
<dbReference type="GO" id="GO:0004674">
    <property type="term" value="F:protein serine/threonine kinase activity"/>
    <property type="evidence" value="ECO:0007669"/>
    <property type="project" value="UniProtKB-KW"/>
</dbReference>
<evidence type="ECO:0000313" key="9">
    <source>
        <dbReference type="EMBL" id="EDV34211.2"/>
    </source>
</evidence>
<dbReference type="InParanoid" id="B3MR06"/>
<dbReference type="Proteomes" id="UP000007801">
    <property type="component" value="Unassembled WGS sequence"/>
</dbReference>
<feature type="domain" description="Protein kinase" evidence="7">
    <location>
        <begin position="146"/>
        <end position="415"/>
    </location>
</feature>
<dbReference type="PROSITE" id="PS50309">
    <property type="entry name" value="DC"/>
    <property type="match status" value="1"/>
</dbReference>
<dbReference type="PANTHER" id="PTHR24345">
    <property type="entry name" value="SERINE/THREONINE-PROTEIN KINASE PLK"/>
    <property type="match status" value="1"/>
</dbReference>
<dbReference type="AlphaFoldDB" id="B3MR06"/>
<feature type="domain" description="Doublecortin" evidence="8">
    <location>
        <begin position="18"/>
        <end position="91"/>
    </location>
</feature>
<dbReference type="GO" id="GO:0035556">
    <property type="term" value="P:intracellular signal transduction"/>
    <property type="evidence" value="ECO:0007669"/>
    <property type="project" value="InterPro"/>
</dbReference>
<dbReference type="InterPro" id="IPR036572">
    <property type="entry name" value="Doublecortin_dom_sf"/>
</dbReference>
<reference evidence="9 10" key="1">
    <citation type="journal article" date="2007" name="Nature">
        <title>Evolution of genes and genomes on the Drosophila phylogeny.</title>
        <authorList>
            <consortium name="Drosophila 12 Genomes Consortium"/>
            <person name="Clark A.G."/>
            <person name="Eisen M.B."/>
            <person name="Smith D.R."/>
            <person name="Bergman C.M."/>
            <person name="Oliver B."/>
            <person name="Markow T.A."/>
            <person name="Kaufman T.C."/>
            <person name="Kellis M."/>
            <person name="Gelbart W."/>
            <person name="Iyer V.N."/>
            <person name="Pollard D.A."/>
            <person name="Sackton T.B."/>
            <person name="Larracuente A.M."/>
            <person name="Singh N.D."/>
            <person name="Abad J.P."/>
            <person name="Abt D.N."/>
            <person name="Adryan B."/>
            <person name="Aguade M."/>
            <person name="Akashi H."/>
            <person name="Anderson W.W."/>
            <person name="Aquadro C.F."/>
            <person name="Ardell D.H."/>
            <person name="Arguello R."/>
            <person name="Artieri C.G."/>
            <person name="Barbash D.A."/>
            <person name="Barker D."/>
            <person name="Barsanti P."/>
            <person name="Batterham P."/>
            <person name="Batzoglou S."/>
            <person name="Begun D."/>
            <person name="Bhutkar A."/>
            <person name="Blanco E."/>
            <person name="Bosak S.A."/>
            <person name="Bradley R.K."/>
            <person name="Brand A.D."/>
            <person name="Brent M.R."/>
            <person name="Brooks A.N."/>
            <person name="Brown R.H."/>
            <person name="Butlin R.K."/>
            <person name="Caggese C."/>
            <person name="Calvi B.R."/>
            <person name="Bernardo de Carvalho A."/>
            <person name="Caspi A."/>
            <person name="Castrezana S."/>
            <person name="Celniker S.E."/>
            <person name="Chang J.L."/>
            <person name="Chapple C."/>
            <person name="Chatterji S."/>
            <person name="Chinwalla A."/>
            <person name="Civetta A."/>
            <person name="Clifton S.W."/>
            <person name="Comeron J.M."/>
            <person name="Costello J.C."/>
            <person name="Coyne J.A."/>
            <person name="Daub J."/>
            <person name="David R.G."/>
            <person name="Delcher A.L."/>
            <person name="Delehaunty K."/>
            <person name="Do C.B."/>
            <person name="Ebling H."/>
            <person name="Edwards K."/>
            <person name="Eickbush T."/>
            <person name="Evans J.D."/>
            <person name="Filipski A."/>
            <person name="Findeiss S."/>
            <person name="Freyhult E."/>
            <person name="Fulton L."/>
            <person name="Fulton R."/>
            <person name="Garcia A.C."/>
            <person name="Gardiner A."/>
            <person name="Garfield D.A."/>
            <person name="Garvin B.E."/>
            <person name="Gibson G."/>
            <person name="Gilbert D."/>
            <person name="Gnerre S."/>
            <person name="Godfrey J."/>
            <person name="Good R."/>
            <person name="Gotea V."/>
            <person name="Gravely B."/>
            <person name="Greenberg A.J."/>
            <person name="Griffiths-Jones S."/>
            <person name="Gross S."/>
            <person name="Guigo R."/>
            <person name="Gustafson E.A."/>
            <person name="Haerty W."/>
            <person name="Hahn M.W."/>
            <person name="Halligan D.L."/>
            <person name="Halpern A.L."/>
            <person name="Halter G.M."/>
            <person name="Han M.V."/>
            <person name="Heger A."/>
            <person name="Hillier L."/>
            <person name="Hinrichs A.S."/>
            <person name="Holmes I."/>
            <person name="Hoskins R.A."/>
            <person name="Hubisz M.J."/>
            <person name="Hultmark D."/>
            <person name="Huntley M.A."/>
            <person name="Jaffe D.B."/>
            <person name="Jagadeeshan S."/>
            <person name="Jeck W.R."/>
            <person name="Johnson J."/>
            <person name="Jones C.D."/>
            <person name="Jordan W.C."/>
            <person name="Karpen G.H."/>
            <person name="Kataoka E."/>
            <person name="Keightley P.D."/>
            <person name="Kheradpour P."/>
            <person name="Kirkness E.F."/>
            <person name="Koerich L.B."/>
            <person name="Kristiansen K."/>
            <person name="Kudrna D."/>
            <person name="Kulathinal R.J."/>
            <person name="Kumar S."/>
            <person name="Kwok R."/>
            <person name="Lander E."/>
            <person name="Langley C.H."/>
            <person name="Lapoint R."/>
            <person name="Lazzaro B.P."/>
            <person name="Lee S.J."/>
            <person name="Levesque L."/>
            <person name="Li R."/>
            <person name="Lin C.F."/>
            <person name="Lin M.F."/>
            <person name="Lindblad-Toh K."/>
            <person name="Llopart A."/>
            <person name="Long M."/>
            <person name="Low L."/>
            <person name="Lozovsky E."/>
            <person name="Lu J."/>
            <person name="Luo M."/>
            <person name="Machado C.A."/>
            <person name="Makalowski W."/>
            <person name="Marzo M."/>
            <person name="Matsuda M."/>
            <person name="Matzkin L."/>
            <person name="McAllister B."/>
            <person name="McBride C.S."/>
            <person name="McKernan B."/>
            <person name="McKernan K."/>
            <person name="Mendez-Lago M."/>
            <person name="Minx P."/>
            <person name="Mollenhauer M.U."/>
            <person name="Montooth K."/>
            <person name="Mount S.M."/>
            <person name="Mu X."/>
            <person name="Myers E."/>
            <person name="Negre B."/>
            <person name="Newfeld S."/>
            <person name="Nielsen R."/>
            <person name="Noor M.A."/>
            <person name="O'Grady P."/>
            <person name="Pachter L."/>
            <person name="Papaceit M."/>
            <person name="Parisi M.J."/>
            <person name="Parisi M."/>
            <person name="Parts L."/>
            <person name="Pedersen J.S."/>
            <person name="Pesole G."/>
            <person name="Phillippy A.M."/>
            <person name="Ponting C.P."/>
            <person name="Pop M."/>
            <person name="Porcelli D."/>
            <person name="Powell J.R."/>
            <person name="Prohaska S."/>
            <person name="Pruitt K."/>
            <person name="Puig M."/>
            <person name="Quesneville H."/>
            <person name="Ram K.R."/>
            <person name="Rand D."/>
            <person name="Rasmussen M.D."/>
            <person name="Reed L.K."/>
            <person name="Reenan R."/>
            <person name="Reily A."/>
            <person name="Remington K.A."/>
            <person name="Rieger T.T."/>
            <person name="Ritchie M.G."/>
            <person name="Robin C."/>
            <person name="Rogers Y.H."/>
            <person name="Rohde C."/>
            <person name="Rozas J."/>
            <person name="Rubenfield M.J."/>
            <person name="Ruiz A."/>
            <person name="Russo S."/>
            <person name="Salzberg S.L."/>
            <person name="Sanchez-Gracia A."/>
            <person name="Saranga D.J."/>
            <person name="Sato H."/>
            <person name="Schaeffer S.W."/>
            <person name="Schatz M.C."/>
            <person name="Schlenke T."/>
            <person name="Schwartz R."/>
            <person name="Segarra C."/>
            <person name="Singh R.S."/>
            <person name="Sirot L."/>
            <person name="Sirota M."/>
            <person name="Sisneros N.B."/>
            <person name="Smith C.D."/>
            <person name="Smith T.F."/>
            <person name="Spieth J."/>
            <person name="Stage D.E."/>
            <person name="Stark A."/>
            <person name="Stephan W."/>
            <person name="Strausberg R.L."/>
            <person name="Strempel S."/>
            <person name="Sturgill D."/>
            <person name="Sutton G."/>
            <person name="Sutton G.G."/>
            <person name="Tao W."/>
            <person name="Teichmann S."/>
            <person name="Tobari Y.N."/>
            <person name="Tomimura Y."/>
            <person name="Tsolas J.M."/>
            <person name="Valente V.L."/>
            <person name="Venter E."/>
            <person name="Venter J.C."/>
            <person name="Vicario S."/>
            <person name="Vieira F.G."/>
            <person name="Vilella A.J."/>
            <person name="Villasante A."/>
            <person name="Walenz B."/>
            <person name="Wang J."/>
            <person name="Wasserman M."/>
            <person name="Watts T."/>
            <person name="Wilson D."/>
            <person name="Wilson R.K."/>
            <person name="Wing R.A."/>
            <person name="Wolfner M.F."/>
            <person name="Wong A."/>
            <person name="Wong G.K."/>
            <person name="Wu C.I."/>
            <person name="Wu G."/>
            <person name="Yamamoto D."/>
            <person name="Yang H.P."/>
            <person name="Yang S.P."/>
            <person name="Yorke J.A."/>
            <person name="Yoshida K."/>
            <person name="Zdobnov E."/>
            <person name="Zhang P."/>
            <person name="Zhang Y."/>
            <person name="Zimin A.V."/>
            <person name="Baldwin J."/>
            <person name="Abdouelleil A."/>
            <person name="Abdulkadir J."/>
            <person name="Abebe A."/>
            <person name="Abera B."/>
            <person name="Abreu J."/>
            <person name="Acer S.C."/>
            <person name="Aftuck L."/>
            <person name="Alexander A."/>
            <person name="An P."/>
            <person name="Anderson E."/>
            <person name="Anderson S."/>
            <person name="Arachi H."/>
            <person name="Azer M."/>
            <person name="Bachantsang P."/>
            <person name="Barry A."/>
            <person name="Bayul T."/>
            <person name="Berlin A."/>
            <person name="Bessette D."/>
            <person name="Bloom T."/>
            <person name="Blye J."/>
            <person name="Boguslavskiy L."/>
            <person name="Bonnet C."/>
            <person name="Boukhgalter B."/>
            <person name="Bourzgui I."/>
            <person name="Brown A."/>
            <person name="Cahill P."/>
            <person name="Channer S."/>
            <person name="Cheshatsang Y."/>
            <person name="Chuda L."/>
            <person name="Citroen M."/>
            <person name="Collymore A."/>
            <person name="Cooke P."/>
            <person name="Costello M."/>
            <person name="D'Aco K."/>
            <person name="Daza R."/>
            <person name="De Haan G."/>
            <person name="DeGray S."/>
            <person name="DeMaso C."/>
            <person name="Dhargay N."/>
            <person name="Dooley K."/>
            <person name="Dooley E."/>
            <person name="Doricent M."/>
            <person name="Dorje P."/>
            <person name="Dorjee K."/>
            <person name="Dupes A."/>
            <person name="Elong R."/>
            <person name="Falk J."/>
            <person name="Farina A."/>
            <person name="Faro S."/>
            <person name="Ferguson D."/>
            <person name="Fisher S."/>
            <person name="Foley C.D."/>
            <person name="Franke A."/>
            <person name="Friedrich D."/>
            <person name="Gadbois L."/>
            <person name="Gearin G."/>
            <person name="Gearin C.R."/>
            <person name="Giannoukos G."/>
            <person name="Goode T."/>
            <person name="Graham J."/>
            <person name="Grandbois E."/>
            <person name="Grewal S."/>
            <person name="Gyaltsen K."/>
            <person name="Hafez N."/>
            <person name="Hagos B."/>
            <person name="Hall J."/>
            <person name="Henson C."/>
            <person name="Hollinger A."/>
            <person name="Honan T."/>
            <person name="Huard M.D."/>
            <person name="Hughes L."/>
            <person name="Hurhula B."/>
            <person name="Husby M.E."/>
            <person name="Kamat A."/>
            <person name="Kanga B."/>
            <person name="Kashin S."/>
            <person name="Khazanovich D."/>
            <person name="Kisner P."/>
            <person name="Lance K."/>
            <person name="Lara M."/>
            <person name="Lee W."/>
            <person name="Lennon N."/>
            <person name="Letendre F."/>
            <person name="LeVine R."/>
            <person name="Lipovsky A."/>
            <person name="Liu X."/>
            <person name="Liu J."/>
            <person name="Liu S."/>
            <person name="Lokyitsang T."/>
            <person name="Lokyitsang Y."/>
            <person name="Lubonja R."/>
            <person name="Lui A."/>
            <person name="MacDonald P."/>
            <person name="Magnisalis V."/>
            <person name="Maru K."/>
            <person name="Matthews C."/>
            <person name="McCusker W."/>
            <person name="McDonough S."/>
            <person name="Mehta T."/>
            <person name="Meldrim J."/>
            <person name="Meneus L."/>
            <person name="Mihai O."/>
            <person name="Mihalev A."/>
            <person name="Mihova T."/>
            <person name="Mittelman R."/>
            <person name="Mlenga V."/>
            <person name="Montmayeur A."/>
            <person name="Mulrain L."/>
            <person name="Navidi A."/>
            <person name="Naylor J."/>
            <person name="Negash T."/>
            <person name="Nguyen T."/>
            <person name="Nguyen N."/>
            <person name="Nicol R."/>
            <person name="Norbu C."/>
            <person name="Norbu N."/>
            <person name="Novod N."/>
            <person name="O'Neill B."/>
            <person name="Osman S."/>
            <person name="Markiewicz E."/>
            <person name="Oyono O.L."/>
            <person name="Patti C."/>
            <person name="Phunkhang P."/>
            <person name="Pierre F."/>
            <person name="Priest M."/>
            <person name="Raghuraman S."/>
            <person name="Rege F."/>
            <person name="Reyes R."/>
            <person name="Rise C."/>
            <person name="Rogov P."/>
            <person name="Ross K."/>
            <person name="Ryan E."/>
            <person name="Settipalli S."/>
            <person name="Shea T."/>
            <person name="Sherpa N."/>
            <person name="Shi L."/>
            <person name="Shih D."/>
            <person name="Sparrow T."/>
            <person name="Spaulding J."/>
            <person name="Stalker J."/>
            <person name="Stange-Thomann N."/>
            <person name="Stavropoulos S."/>
            <person name="Stone C."/>
            <person name="Strader C."/>
            <person name="Tesfaye S."/>
            <person name="Thomson T."/>
            <person name="Thoulutsang Y."/>
            <person name="Thoulutsang D."/>
            <person name="Topham K."/>
            <person name="Topping I."/>
            <person name="Tsamla T."/>
            <person name="Vassiliev H."/>
            <person name="Vo A."/>
            <person name="Wangchuk T."/>
            <person name="Wangdi T."/>
            <person name="Weiand M."/>
            <person name="Wilkinson J."/>
            <person name="Wilson A."/>
            <person name="Yadav S."/>
            <person name="Young G."/>
            <person name="Yu Q."/>
            <person name="Zembek L."/>
            <person name="Zhong D."/>
            <person name="Zimmer A."/>
            <person name="Zwirko Z."/>
            <person name="Jaffe D.B."/>
            <person name="Alvarez P."/>
            <person name="Brockman W."/>
            <person name="Butler J."/>
            <person name="Chin C."/>
            <person name="Gnerre S."/>
            <person name="Grabherr M."/>
            <person name="Kleber M."/>
            <person name="Mauceli E."/>
            <person name="MacCallum I."/>
        </authorList>
    </citation>
    <scope>NUCLEOTIDE SEQUENCE [LARGE SCALE GENOMIC DNA]</scope>
    <source>
        <strain evidence="10">Tucson 14024-0371.13</strain>
    </source>
</reference>
<dbReference type="Pfam" id="PF00069">
    <property type="entry name" value="Pkinase"/>
    <property type="match status" value="1"/>
</dbReference>
<keyword evidence="4" id="KW-0418">Kinase</keyword>
<evidence type="ECO:0000256" key="5">
    <source>
        <dbReference type="ARBA" id="ARBA00022840"/>
    </source>
</evidence>
<dbReference type="HOGENOM" id="CLU_666102_0_0_1"/>
<evidence type="ECO:0000256" key="3">
    <source>
        <dbReference type="ARBA" id="ARBA00022741"/>
    </source>
</evidence>
<keyword evidence="2" id="KW-0808">Transferase</keyword>
<evidence type="ECO:0000256" key="1">
    <source>
        <dbReference type="ARBA" id="ARBA00022527"/>
    </source>
</evidence>
<keyword evidence="1" id="KW-0723">Serine/threonine-protein kinase</keyword>
<dbReference type="PROSITE" id="PS50011">
    <property type="entry name" value="PROTEIN_KINASE_DOM"/>
    <property type="match status" value="1"/>
</dbReference>
<keyword evidence="3" id="KW-0547">Nucleotide-binding</keyword>
<dbReference type="Pfam" id="PF03607">
    <property type="entry name" value="DCX"/>
    <property type="match status" value="1"/>
</dbReference>
<dbReference type="SMART" id="SM00220">
    <property type="entry name" value="S_TKc"/>
    <property type="match status" value="1"/>
</dbReference>
<dbReference type="InterPro" id="IPR000719">
    <property type="entry name" value="Prot_kinase_dom"/>
</dbReference>
<dbReference type="PANTHER" id="PTHR24345:SF0">
    <property type="entry name" value="CELL CYCLE SERINE_THREONINE-PROTEIN KINASE CDC5_MSD2"/>
    <property type="match status" value="1"/>
</dbReference>
<dbReference type="EMBL" id="CH902622">
    <property type="protein sequence ID" value="EDV34211.2"/>
    <property type="molecule type" value="Genomic_DNA"/>
</dbReference>
<dbReference type="FunCoup" id="B3MR06">
    <property type="interactions" value="21"/>
</dbReference>
<dbReference type="eggNOG" id="KOG0032">
    <property type="taxonomic scope" value="Eukaryota"/>
</dbReference>
<dbReference type="GO" id="GO:0005524">
    <property type="term" value="F:ATP binding"/>
    <property type="evidence" value="ECO:0007669"/>
    <property type="project" value="UniProtKB-KW"/>
</dbReference>
<dbReference type="InterPro" id="IPR003533">
    <property type="entry name" value="Doublecortin_dom"/>
</dbReference>
<dbReference type="GO" id="GO:0005634">
    <property type="term" value="C:nucleus"/>
    <property type="evidence" value="ECO:0007669"/>
    <property type="project" value="TreeGrafter"/>
</dbReference>
<evidence type="ECO:0000259" key="8">
    <source>
        <dbReference type="PROSITE" id="PS50309"/>
    </source>
</evidence>
<evidence type="ECO:0000256" key="4">
    <source>
        <dbReference type="ARBA" id="ARBA00022777"/>
    </source>
</evidence>
<dbReference type="OrthoDB" id="346907at2759"/>
<dbReference type="Gene3D" id="1.10.510.10">
    <property type="entry name" value="Transferase(Phosphotransferase) domain 1"/>
    <property type="match status" value="1"/>
</dbReference>